<evidence type="ECO:0000313" key="2">
    <source>
        <dbReference type="Proteomes" id="UP000663419"/>
    </source>
</evidence>
<name>A0A8A1L8E3_AJEC8</name>
<dbReference type="AlphaFoldDB" id="A0A8A1L8E3"/>
<accession>A0A8A1L8E3</accession>
<dbReference type="VEuPathDB" id="FungiDB:I7I53_09298"/>
<sequence length="74" mass="8581">MLNSVSSFIFNSWNSQILYLLLDQIQIKITIKFLCQDLELVPGVSIKEREQSKIKVELQDQDMVVLHVTIFLSV</sequence>
<protein>
    <submittedName>
        <fullName evidence="1">Uncharacterized protein</fullName>
    </submittedName>
</protein>
<proteinExistence type="predicted"/>
<dbReference type="EMBL" id="CP069102">
    <property type="protein sequence ID" value="QSS49045.1"/>
    <property type="molecule type" value="Genomic_DNA"/>
</dbReference>
<organism evidence="1 2">
    <name type="scientific">Ajellomyces capsulatus (strain H88)</name>
    <name type="common">Darling's disease fungus</name>
    <name type="synonym">Histoplasma capsulatum</name>
    <dbReference type="NCBI Taxonomy" id="544711"/>
    <lineage>
        <taxon>Eukaryota</taxon>
        <taxon>Fungi</taxon>
        <taxon>Dikarya</taxon>
        <taxon>Ascomycota</taxon>
        <taxon>Pezizomycotina</taxon>
        <taxon>Eurotiomycetes</taxon>
        <taxon>Eurotiomycetidae</taxon>
        <taxon>Onygenales</taxon>
        <taxon>Ajellomycetaceae</taxon>
        <taxon>Histoplasma</taxon>
    </lineage>
</organism>
<gene>
    <name evidence="1" type="ORF">I7I53_09298</name>
</gene>
<dbReference type="Proteomes" id="UP000663419">
    <property type="component" value="Chromosome 1"/>
</dbReference>
<evidence type="ECO:0000313" key="1">
    <source>
        <dbReference type="EMBL" id="QSS49045.1"/>
    </source>
</evidence>
<reference evidence="1" key="1">
    <citation type="submission" date="2021-01" db="EMBL/GenBank/DDBJ databases">
        <title>Chromosome-level genome assembly of a human fungal pathogen reveals clustering of transcriptionally co-regulated genes.</title>
        <authorList>
            <person name="Voorhies M."/>
            <person name="Cohen S."/>
            <person name="Shea T.P."/>
            <person name="Petrus S."/>
            <person name="Munoz J.F."/>
            <person name="Poplawski S."/>
            <person name="Goldman W.E."/>
            <person name="Michael T."/>
            <person name="Cuomo C.A."/>
            <person name="Sil A."/>
            <person name="Beyhan S."/>
        </authorList>
    </citation>
    <scope>NUCLEOTIDE SEQUENCE</scope>
    <source>
        <strain evidence="1">H88</strain>
    </source>
</reference>